<reference evidence="3" key="1">
    <citation type="submission" date="2023-06" db="EMBL/GenBank/DDBJ databases">
        <title>Genome-scale phylogeny and comparative genomics of the fungal order Sordariales.</title>
        <authorList>
            <consortium name="Lawrence Berkeley National Laboratory"/>
            <person name="Hensen N."/>
            <person name="Bonometti L."/>
            <person name="Westerberg I."/>
            <person name="Brannstrom I.O."/>
            <person name="Guillou S."/>
            <person name="Cros-Aarteil S."/>
            <person name="Calhoun S."/>
            <person name="Haridas S."/>
            <person name="Kuo A."/>
            <person name="Mondo S."/>
            <person name="Pangilinan J."/>
            <person name="Riley R."/>
            <person name="Labutti K."/>
            <person name="Andreopoulos B."/>
            <person name="Lipzen A."/>
            <person name="Chen C."/>
            <person name="Yanf M."/>
            <person name="Daum C."/>
            <person name="Ng V."/>
            <person name="Clum A."/>
            <person name="Steindorff A."/>
            <person name="Ohm R."/>
            <person name="Martin F."/>
            <person name="Silar P."/>
            <person name="Natvig D."/>
            <person name="Lalanne C."/>
            <person name="Gautier V."/>
            <person name="Ament-Velasquez S.L."/>
            <person name="Kruys A."/>
            <person name="Hutchinson M.I."/>
            <person name="Powell A.J."/>
            <person name="Barry K."/>
            <person name="Miller A.N."/>
            <person name="Grigoriev I.V."/>
            <person name="Debuchy R."/>
            <person name="Gladieux P."/>
            <person name="Thoren M.H."/>
            <person name="Johannesson H."/>
        </authorList>
    </citation>
    <scope>NUCLEOTIDE SEQUENCE</scope>
    <source>
        <strain evidence="3">CBS 307.81</strain>
    </source>
</reference>
<sequence length="320" mass="34217">MPPNPPPPPSTPTPSIITIPNPFSPIIIPHKHDPLLAIANNNNNPTTLATITARSPSLPLHNLFAPPINNNNNPDPLPHTTTINYHHHHHHHQQKQPSLTPTTITAYLPAPTTTIPPPTVNIPPPTTPPADNLQQALLLALAIFLLAVLLATLPAIHRSILTRRAAKQQTDLRQKKESEDRSRAYAAWAVQQWAAQPPGNQQDRYTEEEGREQSPQARQESFRAWLARERRAKGVAEGGGQTAVVVVAAGGGSRGENNGVGSGSGSGSAGSQESIITQPPPPYFPSETARGAVVDGDDGDDDDDDASTRAVKNGRCGWGN</sequence>
<evidence type="ECO:0000256" key="1">
    <source>
        <dbReference type="SAM" id="MobiDB-lite"/>
    </source>
</evidence>
<gene>
    <name evidence="3" type="ORF">QBC41DRAFT_341866</name>
</gene>
<feature type="compositionally biased region" description="Gly residues" evidence="1">
    <location>
        <begin position="250"/>
        <end position="268"/>
    </location>
</feature>
<protein>
    <submittedName>
        <fullName evidence="3">Uncharacterized protein</fullName>
    </submittedName>
</protein>
<organism evidence="3 4">
    <name type="scientific">Cercophora samala</name>
    <dbReference type="NCBI Taxonomy" id="330535"/>
    <lineage>
        <taxon>Eukaryota</taxon>
        <taxon>Fungi</taxon>
        <taxon>Dikarya</taxon>
        <taxon>Ascomycota</taxon>
        <taxon>Pezizomycotina</taxon>
        <taxon>Sordariomycetes</taxon>
        <taxon>Sordariomycetidae</taxon>
        <taxon>Sordariales</taxon>
        <taxon>Lasiosphaeriaceae</taxon>
        <taxon>Cercophora</taxon>
    </lineage>
</organism>
<dbReference type="EMBL" id="JAULSY010000001">
    <property type="protein sequence ID" value="KAK0674412.1"/>
    <property type="molecule type" value="Genomic_DNA"/>
</dbReference>
<keyword evidence="2" id="KW-0472">Membrane</keyword>
<name>A0AA39ZNZ1_9PEZI</name>
<evidence type="ECO:0000313" key="3">
    <source>
        <dbReference type="EMBL" id="KAK0674412.1"/>
    </source>
</evidence>
<keyword evidence="4" id="KW-1185">Reference proteome</keyword>
<feature type="region of interest" description="Disordered" evidence="1">
    <location>
        <begin position="250"/>
        <end position="320"/>
    </location>
</feature>
<feature type="compositionally biased region" description="Acidic residues" evidence="1">
    <location>
        <begin position="295"/>
        <end position="305"/>
    </location>
</feature>
<keyword evidence="2" id="KW-0812">Transmembrane</keyword>
<evidence type="ECO:0000256" key="2">
    <source>
        <dbReference type="SAM" id="Phobius"/>
    </source>
</evidence>
<accession>A0AA39ZNZ1</accession>
<proteinExistence type="predicted"/>
<feature type="transmembrane region" description="Helical" evidence="2">
    <location>
        <begin position="136"/>
        <end position="156"/>
    </location>
</feature>
<feature type="region of interest" description="Disordered" evidence="1">
    <location>
        <begin position="190"/>
        <end position="220"/>
    </location>
</feature>
<comment type="caution">
    <text evidence="3">The sequence shown here is derived from an EMBL/GenBank/DDBJ whole genome shotgun (WGS) entry which is preliminary data.</text>
</comment>
<dbReference type="AlphaFoldDB" id="A0AA39ZNZ1"/>
<keyword evidence="2" id="KW-1133">Transmembrane helix</keyword>
<evidence type="ECO:0000313" key="4">
    <source>
        <dbReference type="Proteomes" id="UP001174997"/>
    </source>
</evidence>
<dbReference type="Proteomes" id="UP001174997">
    <property type="component" value="Unassembled WGS sequence"/>
</dbReference>